<keyword evidence="3" id="KW-0687">Ribonucleoprotein</keyword>
<protein>
    <submittedName>
        <fullName evidence="6">50S ribosomal protein L19e</fullName>
    </submittedName>
</protein>
<dbReference type="InterPro" id="IPR057260">
    <property type="entry name" value="Ribosomal_L19e_C"/>
</dbReference>
<dbReference type="GO" id="GO:0003735">
    <property type="term" value="F:structural constituent of ribosome"/>
    <property type="evidence" value="ECO:0007669"/>
    <property type="project" value="InterPro"/>
</dbReference>
<dbReference type="GO" id="GO:0003723">
    <property type="term" value="F:RNA binding"/>
    <property type="evidence" value="ECO:0007669"/>
    <property type="project" value="InterPro"/>
</dbReference>
<dbReference type="Gene3D" id="1.10.1650.10">
    <property type="match status" value="1"/>
</dbReference>
<feature type="compositionally biased region" description="Basic residues" evidence="4">
    <location>
        <begin position="68"/>
        <end position="91"/>
    </location>
</feature>
<dbReference type="SUPFAM" id="SSF48140">
    <property type="entry name" value="Ribosomal protein L19 (L19e)"/>
    <property type="match status" value="1"/>
</dbReference>
<dbReference type="Pfam" id="PF25476">
    <property type="entry name" value="Ribosomal_L19e_C"/>
    <property type="match status" value="1"/>
</dbReference>
<dbReference type="Proteomes" id="UP000565078">
    <property type="component" value="Unassembled WGS sequence"/>
</dbReference>
<keyword evidence="2 6" id="KW-0689">Ribosomal protein</keyword>
<dbReference type="InterPro" id="IPR000196">
    <property type="entry name" value="Ribosomal_eL19_dom"/>
</dbReference>
<evidence type="ECO:0000256" key="1">
    <source>
        <dbReference type="ARBA" id="ARBA00011082"/>
    </source>
</evidence>
<evidence type="ECO:0000313" key="6">
    <source>
        <dbReference type="EMBL" id="HIH10210.1"/>
    </source>
</evidence>
<dbReference type="InterPro" id="IPR039547">
    <property type="entry name" value="Ribosomal_eL19"/>
</dbReference>
<dbReference type="InterPro" id="IPR015972">
    <property type="entry name" value="Ribosomal_eL19_dom1"/>
</dbReference>
<accession>A0A7J4IZD2</accession>
<dbReference type="EMBL" id="DUGC01000097">
    <property type="protein sequence ID" value="HIH10210.1"/>
    <property type="molecule type" value="Genomic_DNA"/>
</dbReference>
<sequence length="148" mass="17133">MNDKRVRRVAARILKVGESKVWISPRSASKLKEAMTKEDVRSLIKERIIKKRRDALQSRGRARILIAKKARGRRRGKGKRTGTKNARKGGKRNWMSNVRAQRRVLAEMNAKGVKFKKPMRHIYLMIKGNYFKGKKYLLAMAENEGGKK</sequence>
<reference evidence="7" key="1">
    <citation type="journal article" date="2020" name="bioRxiv">
        <title>A rank-normalized archaeal taxonomy based on genome phylogeny resolves widespread incomplete and uneven classifications.</title>
        <authorList>
            <person name="Rinke C."/>
            <person name="Chuvochina M."/>
            <person name="Mussig A.J."/>
            <person name="Chaumeil P.-A."/>
            <person name="Waite D.W."/>
            <person name="Whitman W.B."/>
            <person name="Parks D.H."/>
            <person name="Hugenholtz P."/>
        </authorList>
    </citation>
    <scope>NUCLEOTIDE SEQUENCE [LARGE SCALE GENOMIC DNA]</scope>
</reference>
<evidence type="ECO:0000259" key="5">
    <source>
        <dbReference type="SMART" id="SM01416"/>
    </source>
</evidence>
<dbReference type="Pfam" id="PF01280">
    <property type="entry name" value="Ribosomal_L19e"/>
    <property type="match status" value="1"/>
</dbReference>
<dbReference type="GO" id="GO:0006412">
    <property type="term" value="P:translation"/>
    <property type="evidence" value="ECO:0007669"/>
    <property type="project" value="InterPro"/>
</dbReference>
<dbReference type="SMART" id="SM01416">
    <property type="entry name" value="Ribosomal_L19e"/>
    <property type="match status" value="1"/>
</dbReference>
<evidence type="ECO:0000313" key="7">
    <source>
        <dbReference type="Proteomes" id="UP000565078"/>
    </source>
</evidence>
<dbReference type="PANTHER" id="PTHR10722">
    <property type="entry name" value="60S RIBOSOMAL PROTEIN L19"/>
    <property type="match status" value="1"/>
</dbReference>
<evidence type="ECO:0000256" key="2">
    <source>
        <dbReference type="ARBA" id="ARBA00022980"/>
    </source>
</evidence>
<name>A0A7J4IZD2_9ARCH</name>
<feature type="domain" description="Large ribosomal subunit protein eL19" evidence="5">
    <location>
        <begin position="2"/>
        <end position="145"/>
    </location>
</feature>
<dbReference type="AlphaFoldDB" id="A0A7J4IZD2"/>
<proteinExistence type="inferred from homology"/>
<comment type="caution">
    <text evidence="6">The sequence shown here is derived from an EMBL/GenBank/DDBJ whole genome shotgun (WGS) entry which is preliminary data.</text>
</comment>
<evidence type="ECO:0000256" key="4">
    <source>
        <dbReference type="SAM" id="MobiDB-lite"/>
    </source>
</evidence>
<dbReference type="GO" id="GO:0022625">
    <property type="term" value="C:cytosolic large ribosomal subunit"/>
    <property type="evidence" value="ECO:0007669"/>
    <property type="project" value="InterPro"/>
</dbReference>
<evidence type="ECO:0000256" key="3">
    <source>
        <dbReference type="ARBA" id="ARBA00023274"/>
    </source>
</evidence>
<gene>
    <name evidence="6" type="ORF">HA254_06110</name>
</gene>
<dbReference type="Gene3D" id="1.10.1200.240">
    <property type="match status" value="1"/>
</dbReference>
<comment type="similarity">
    <text evidence="1">Belongs to the eukaryotic ribosomal protein eL19 family.</text>
</comment>
<dbReference type="InterPro" id="IPR057259">
    <property type="entry name" value="Ribosomal_L19e"/>
</dbReference>
<feature type="region of interest" description="Disordered" evidence="4">
    <location>
        <begin position="68"/>
        <end position="98"/>
    </location>
</feature>
<dbReference type="NCBIfam" id="NF006343">
    <property type="entry name" value="PRK08570.1"/>
    <property type="match status" value="1"/>
</dbReference>
<dbReference type="InterPro" id="IPR035970">
    <property type="entry name" value="60S_ribosomal_eL19_sf"/>
</dbReference>
<organism evidence="6 7">
    <name type="scientific">Candidatus Iainarchaeum sp</name>
    <dbReference type="NCBI Taxonomy" id="3101447"/>
    <lineage>
        <taxon>Archaea</taxon>
        <taxon>Candidatus Iainarchaeota</taxon>
        <taxon>Candidatus Iainarchaeia</taxon>
        <taxon>Candidatus Iainarchaeales</taxon>
        <taxon>Candidatus Iainarchaeaceae</taxon>
        <taxon>Candidatus Iainarchaeum</taxon>
    </lineage>
</organism>